<keyword evidence="5" id="KW-1185">Reference proteome</keyword>
<dbReference type="CDD" id="cd06471">
    <property type="entry name" value="ACD_LpsHSP_like"/>
    <property type="match status" value="1"/>
</dbReference>
<evidence type="ECO:0000259" key="3">
    <source>
        <dbReference type="PROSITE" id="PS01031"/>
    </source>
</evidence>
<accession>A0ABW1S2Y3</accession>
<dbReference type="SUPFAM" id="SSF49764">
    <property type="entry name" value="HSP20-like chaperones"/>
    <property type="match status" value="1"/>
</dbReference>
<dbReference type="PANTHER" id="PTHR11527">
    <property type="entry name" value="HEAT-SHOCK PROTEIN 20 FAMILY MEMBER"/>
    <property type="match status" value="1"/>
</dbReference>
<sequence>MANDMMNWHKDLFDHLNPLDLNAMNTLFNDFGQSLDHVTGHTGALLKTDIQETDEQYTMQIDVPGINKADIALKYRDGRLSIGVKRDSFSDDSDAAGNMITSERQTGRFGRQYPLPDVDATKIEAHYDNGVLKLTLPKKAAADTQHIEIQ</sequence>
<evidence type="ECO:0000313" key="5">
    <source>
        <dbReference type="Proteomes" id="UP001596282"/>
    </source>
</evidence>
<comment type="similarity">
    <text evidence="1 2">Belongs to the small heat shock protein (HSP20) family.</text>
</comment>
<comment type="caution">
    <text evidence="4">The sequence shown here is derived from an EMBL/GenBank/DDBJ whole genome shotgun (WGS) entry which is preliminary data.</text>
</comment>
<dbReference type="Gene3D" id="2.60.40.790">
    <property type="match status" value="1"/>
</dbReference>
<reference evidence="5" key="1">
    <citation type="journal article" date="2019" name="Int. J. Syst. Evol. Microbiol.">
        <title>The Global Catalogue of Microorganisms (GCM) 10K type strain sequencing project: providing services to taxonomists for standard genome sequencing and annotation.</title>
        <authorList>
            <consortium name="The Broad Institute Genomics Platform"/>
            <consortium name="The Broad Institute Genome Sequencing Center for Infectious Disease"/>
            <person name="Wu L."/>
            <person name="Ma J."/>
        </authorList>
    </citation>
    <scope>NUCLEOTIDE SEQUENCE [LARGE SCALE GENOMIC DNA]</scope>
    <source>
        <strain evidence="5">CCM 8933</strain>
    </source>
</reference>
<dbReference type="InterPro" id="IPR031107">
    <property type="entry name" value="Small_HSP"/>
</dbReference>
<dbReference type="Pfam" id="PF00011">
    <property type="entry name" value="HSP20"/>
    <property type="match status" value="1"/>
</dbReference>
<feature type="domain" description="SHSP" evidence="3">
    <location>
        <begin position="39"/>
        <end position="150"/>
    </location>
</feature>
<evidence type="ECO:0000256" key="2">
    <source>
        <dbReference type="RuleBase" id="RU003616"/>
    </source>
</evidence>
<evidence type="ECO:0000313" key="4">
    <source>
        <dbReference type="EMBL" id="MFC6181787.1"/>
    </source>
</evidence>
<evidence type="ECO:0000256" key="1">
    <source>
        <dbReference type="PROSITE-ProRule" id="PRU00285"/>
    </source>
</evidence>
<gene>
    <name evidence="4" type="ORF">ACFP5Y_11180</name>
</gene>
<dbReference type="Proteomes" id="UP001596282">
    <property type="component" value="Unassembled WGS sequence"/>
</dbReference>
<name>A0ABW1S2Y3_9LACO</name>
<protein>
    <submittedName>
        <fullName evidence="4">Hsp20/alpha crystallin family protein</fullName>
    </submittedName>
</protein>
<dbReference type="InterPro" id="IPR002068">
    <property type="entry name" value="A-crystallin/Hsp20_dom"/>
</dbReference>
<dbReference type="RefSeq" id="WP_137628065.1">
    <property type="nucleotide sequence ID" value="NZ_BJDJ01000005.1"/>
</dbReference>
<organism evidence="4 5">
    <name type="scientific">Lactiplantibacillus daowaiensis</name>
    <dbReference type="NCBI Taxonomy" id="2559918"/>
    <lineage>
        <taxon>Bacteria</taxon>
        <taxon>Bacillati</taxon>
        <taxon>Bacillota</taxon>
        <taxon>Bacilli</taxon>
        <taxon>Lactobacillales</taxon>
        <taxon>Lactobacillaceae</taxon>
        <taxon>Lactiplantibacillus</taxon>
    </lineage>
</organism>
<dbReference type="InterPro" id="IPR008978">
    <property type="entry name" value="HSP20-like_chaperone"/>
</dbReference>
<dbReference type="PROSITE" id="PS01031">
    <property type="entry name" value="SHSP"/>
    <property type="match status" value="1"/>
</dbReference>
<proteinExistence type="inferred from homology"/>
<dbReference type="EMBL" id="JBHSSC010000041">
    <property type="protein sequence ID" value="MFC6181787.1"/>
    <property type="molecule type" value="Genomic_DNA"/>
</dbReference>